<evidence type="ECO:0000259" key="1">
    <source>
        <dbReference type="PROSITE" id="PS50075"/>
    </source>
</evidence>
<feature type="domain" description="Carrier" evidence="1">
    <location>
        <begin position="4"/>
        <end position="82"/>
    </location>
</feature>
<protein>
    <submittedName>
        <fullName evidence="2">Acyl carrier protein</fullName>
    </submittedName>
</protein>
<reference evidence="3" key="1">
    <citation type="submission" date="2016-10" db="EMBL/GenBank/DDBJ databases">
        <authorList>
            <person name="Varghese N."/>
            <person name="Submissions S."/>
        </authorList>
    </citation>
    <scope>NUCLEOTIDE SEQUENCE [LARGE SCALE GENOMIC DNA]</scope>
    <source>
        <strain evidence="3">ES.061</strain>
    </source>
</reference>
<proteinExistence type="predicted"/>
<dbReference type="InterPro" id="IPR036736">
    <property type="entry name" value="ACP-like_sf"/>
</dbReference>
<dbReference type="AlphaFoldDB" id="A0A1H4JQQ4"/>
<dbReference type="EMBL" id="FNSL01000001">
    <property type="protein sequence ID" value="SEB48078.1"/>
    <property type="molecule type" value="Genomic_DNA"/>
</dbReference>
<gene>
    <name evidence="2" type="ORF">SAMN05216452_1559</name>
</gene>
<evidence type="ECO:0000313" key="3">
    <source>
        <dbReference type="Proteomes" id="UP000199064"/>
    </source>
</evidence>
<dbReference type="Proteomes" id="UP000199064">
    <property type="component" value="Unassembled WGS sequence"/>
</dbReference>
<organism evidence="2 3">
    <name type="scientific">Nitratireductor aquibiodomus</name>
    <dbReference type="NCBI Taxonomy" id="204799"/>
    <lineage>
        <taxon>Bacteria</taxon>
        <taxon>Pseudomonadati</taxon>
        <taxon>Pseudomonadota</taxon>
        <taxon>Alphaproteobacteria</taxon>
        <taxon>Hyphomicrobiales</taxon>
        <taxon>Phyllobacteriaceae</taxon>
        <taxon>Nitratireductor</taxon>
    </lineage>
</organism>
<dbReference type="Gene3D" id="1.10.1200.10">
    <property type="entry name" value="ACP-like"/>
    <property type="match status" value="1"/>
</dbReference>
<sequence>MPQSINADIRAFIIENFLFGDEADAPEDDASLIENDIVDSTGILEMVSFLEEHFAIDVADPEIVPENFDTIARLSAFVAGKKKARETAPAGA</sequence>
<dbReference type="InterPro" id="IPR009081">
    <property type="entry name" value="PP-bd_ACP"/>
</dbReference>
<name>A0A1H4JQQ4_9HYPH</name>
<keyword evidence="3" id="KW-1185">Reference proteome</keyword>
<dbReference type="RefSeq" id="WP_007008922.1">
    <property type="nucleotide sequence ID" value="NZ_FNSL01000001.1"/>
</dbReference>
<evidence type="ECO:0000313" key="2">
    <source>
        <dbReference type="EMBL" id="SEB48078.1"/>
    </source>
</evidence>
<accession>A0A1H4JQQ4</accession>
<dbReference type="SUPFAM" id="SSF47336">
    <property type="entry name" value="ACP-like"/>
    <property type="match status" value="1"/>
</dbReference>
<dbReference type="PROSITE" id="PS50075">
    <property type="entry name" value="CARRIER"/>
    <property type="match status" value="1"/>
</dbReference>